<dbReference type="EMBL" id="FZOY01000003">
    <property type="protein sequence ID" value="SNS75830.1"/>
    <property type="molecule type" value="Genomic_DNA"/>
</dbReference>
<dbReference type="Proteomes" id="UP000198426">
    <property type="component" value="Unassembled WGS sequence"/>
</dbReference>
<evidence type="ECO:0000256" key="3">
    <source>
        <dbReference type="ARBA" id="ARBA00022475"/>
    </source>
</evidence>
<sequence>MAFFLACVGVLILGYFTYGVLVERIFGIEPDRKTPCWTREDGVDYINMPTWKVFFIQLLDIAGLGPIFGPILGALYGPQALLWVVIGSIFAGGVHDYFSGMLSVRKGGESIPEVVGDFMGMPARQVMRVFSVLLLLLVGVVFILGPAKLLSSMTGLNVQLLVFFIFCYYFVATILPIDKIIGRLYPIFGVLLLFMTFGVLGGLVFNGYELLPNLDFRANVHPNDLPLWPLLFITLSCGAISGFHSTQSPLMARCMRNERDGRKVFYGAMIAEGIIALIWVTAGVTFYESSEALQAVIASGSPSAVVNEVCNTLLGTFGGFLAILGVVILPITSGDTAFRSTRLILAETFRVDQAQISKRLMIAIPLFVVAFFVSRADFAVIWRYFGWSNQMLSMMVLWSAAIYLAQKGKIHWIATVPAVFMTAVDAAFILQDKIGFGLDPTLSNVASLVIAGGALATFLRYAHPVQPMGGKGTAKGAA</sequence>
<feature type="domain" description="CstA N-terminal" evidence="8">
    <location>
        <begin position="305"/>
        <end position="424"/>
    </location>
</feature>
<evidence type="ECO:0000259" key="8">
    <source>
        <dbReference type="Pfam" id="PF02554"/>
    </source>
</evidence>
<feature type="transmembrane region" description="Helical" evidence="7">
    <location>
        <begin position="360"/>
        <end position="381"/>
    </location>
</feature>
<feature type="transmembrane region" description="Helical" evidence="7">
    <location>
        <begin position="387"/>
        <end position="405"/>
    </location>
</feature>
<feature type="domain" description="CstA N-terminal" evidence="8">
    <location>
        <begin position="150"/>
        <end position="286"/>
    </location>
</feature>
<comment type="similarity">
    <text evidence="2">Belongs to the peptide transporter carbon starvation (CstA) (TC 2.A.114) family.</text>
</comment>
<dbReference type="PANTHER" id="PTHR30252:SF4">
    <property type="entry name" value="CARBON STARVATION"/>
    <property type="match status" value="1"/>
</dbReference>
<dbReference type="GO" id="GO:0005886">
    <property type="term" value="C:plasma membrane"/>
    <property type="evidence" value="ECO:0007669"/>
    <property type="project" value="UniProtKB-SubCell"/>
</dbReference>
<dbReference type="Pfam" id="PF02554">
    <property type="entry name" value="CstA"/>
    <property type="match status" value="3"/>
</dbReference>
<feature type="transmembrane region" description="Helical" evidence="7">
    <location>
        <begin position="80"/>
        <end position="98"/>
    </location>
</feature>
<keyword evidence="4 7" id="KW-0812">Transmembrane</keyword>
<evidence type="ECO:0000256" key="7">
    <source>
        <dbReference type="SAM" id="Phobius"/>
    </source>
</evidence>
<feature type="domain" description="CstA N-terminal" evidence="8">
    <location>
        <begin position="2"/>
        <end position="144"/>
    </location>
</feature>
<keyword evidence="10" id="KW-1185">Reference proteome</keyword>
<evidence type="ECO:0000256" key="2">
    <source>
        <dbReference type="ARBA" id="ARBA00007755"/>
    </source>
</evidence>
<evidence type="ECO:0000256" key="1">
    <source>
        <dbReference type="ARBA" id="ARBA00004651"/>
    </source>
</evidence>
<gene>
    <name evidence="9" type="ORF">SAMN05421757_103228</name>
</gene>
<dbReference type="OrthoDB" id="9761224at2"/>
<feature type="transmembrane region" description="Helical" evidence="7">
    <location>
        <begin position="312"/>
        <end position="332"/>
    </location>
</feature>
<evidence type="ECO:0000256" key="5">
    <source>
        <dbReference type="ARBA" id="ARBA00022989"/>
    </source>
</evidence>
<dbReference type="AlphaFoldDB" id="A0A239H376"/>
<feature type="transmembrane region" description="Helical" evidence="7">
    <location>
        <begin position="442"/>
        <end position="462"/>
    </location>
</feature>
<dbReference type="InterPro" id="IPR003706">
    <property type="entry name" value="CstA_N"/>
</dbReference>
<evidence type="ECO:0000313" key="10">
    <source>
        <dbReference type="Proteomes" id="UP000198426"/>
    </source>
</evidence>
<dbReference type="GO" id="GO:0009267">
    <property type="term" value="P:cellular response to starvation"/>
    <property type="evidence" value="ECO:0007669"/>
    <property type="project" value="InterPro"/>
</dbReference>
<evidence type="ECO:0000256" key="6">
    <source>
        <dbReference type="ARBA" id="ARBA00023136"/>
    </source>
</evidence>
<feature type="transmembrane region" description="Helical" evidence="7">
    <location>
        <begin position="184"/>
        <end position="205"/>
    </location>
</feature>
<dbReference type="RefSeq" id="WP_089232823.1">
    <property type="nucleotide sequence ID" value="NZ_FZOY01000003.1"/>
</dbReference>
<feature type="transmembrane region" description="Helical" evidence="7">
    <location>
        <begin position="264"/>
        <end position="287"/>
    </location>
</feature>
<comment type="subcellular location">
    <subcellularLocation>
        <location evidence="1">Cell membrane</location>
        <topology evidence="1">Multi-pass membrane protein</topology>
    </subcellularLocation>
</comment>
<feature type="transmembrane region" description="Helical" evidence="7">
    <location>
        <begin position="412"/>
        <end position="430"/>
    </location>
</feature>
<name>A0A239H376_9RHOB</name>
<reference evidence="9 10" key="1">
    <citation type="submission" date="2017-06" db="EMBL/GenBank/DDBJ databases">
        <authorList>
            <person name="Kim H.J."/>
            <person name="Triplett B.A."/>
        </authorList>
    </citation>
    <scope>NUCLEOTIDE SEQUENCE [LARGE SCALE GENOMIC DNA]</scope>
    <source>
        <strain evidence="9 10">DSM 29339</strain>
    </source>
</reference>
<evidence type="ECO:0000256" key="4">
    <source>
        <dbReference type="ARBA" id="ARBA00022692"/>
    </source>
</evidence>
<keyword evidence="6 7" id="KW-0472">Membrane</keyword>
<keyword evidence="3" id="KW-1003">Cell membrane</keyword>
<feature type="transmembrane region" description="Helical" evidence="7">
    <location>
        <begin position="156"/>
        <end position="177"/>
    </location>
</feature>
<feature type="transmembrane region" description="Helical" evidence="7">
    <location>
        <begin position="129"/>
        <end position="150"/>
    </location>
</feature>
<evidence type="ECO:0000313" key="9">
    <source>
        <dbReference type="EMBL" id="SNS75830.1"/>
    </source>
</evidence>
<dbReference type="InterPro" id="IPR051605">
    <property type="entry name" value="CstA"/>
</dbReference>
<dbReference type="PANTHER" id="PTHR30252">
    <property type="entry name" value="INNER MEMBRANE PEPTIDE TRANSPORTER"/>
    <property type="match status" value="1"/>
</dbReference>
<accession>A0A239H376</accession>
<feature type="transmembrane region" description="Helical" evidence="7">
    <location>
        <begin position="225"/>
        <end position="243"/>
    </location>
</feature>
<organism evidence="9 10">
    <name type="scientific">Tropicimonas sediminicola</name>
    <dbReference type="NCBI Taxonomy" id="1031541"/>
    <lineage>
        <taxon>Bacteria</taxon>
        <taxon>Pseudomonadati</taxon>
        <taxon>Pseudomonadota</taxon>
        <taxon>Alphaproteobacteria</taxon>
        <taxon>Rhodobacterales</taxon>
        <taxon>Roseobacteraceae</taxon>
        <taxon>Tropicimonas</taxon>
    </lineage>
</organism>
<proteinExistence type="inferred from homology"/>
<keyword evidence="5 7" id="KW-1133">Transmembrane helix</keyword>
<protein>
    <submittedName>
        <fullName evidence="9">Carbon starvation protein CstA</fullName>
    </submittedName>
</protein>